<dbReference type="InterPro" id="IPR013149">
    <property type="entry name" value="ADH-like_C"/>
</dbReference>
<evidence type="ECO:0000259" key="3">
    <source>
        <dbReference type="Pfam" id="PF08240"/>
    </source>
</evidence>
<dbReference type="PATRIC" id="fig|525328.13.peg.762"/>
<dbReference type="Proteomes" id="UP000004115">
    <property type="component" value="Unassembled WGS sequence"/>
</dbReference>
<sequence>MAILKINVSDTIPLSQDITKRLINVNYVGICGSDKQKLDDPPIKYLGHEIIGKDMDNGKFVVINPNITCGKCYSCLNGYENLCSKEKAIGTNVNGGFQGWLRVPSTNLEYIEKPDIKYIFTDPLAVVLHGMSMIKILSNYKVIVLGNGSIAKILVWRLNLLGIKPDVMCRSGIWNNKELTISNLYKLTEKVSLNYYDIAFECIGFKQSETIEKSLGMIRPKGEFICFGVFPEDYSPTLKVRRLFEKEITILGVRSFTKKDFKYAKNILDLHGSKLISRLCISVVSSENINAIMNDIEDRNIDKVIVRMK</sequence>
<dbReference type="PANTHER" id="PTHR43401">
    <property type="entry name" value="L-THREONINE 3-DEHYDROGENASE"/>
    <property type="match status" value="1"/>
</dbReference>
<dbReference type="InterPro" id="IPR011032">
    <property type="entry name" value="GroES-like_sf"/>
</dbReference>
<organism evidence="4 5">
    <name type="scientific">Lactobacillus iners DSM 13335</name>
    <dbReference type="NCBI Taxonomy" id="525328"/>
    <lineage>
        <taxon>Bacteria</taxon>
        <taxon>Bacillati</taxon>
        <taxon>Bacillota</taxon>
        <taxon>Bacilli</taxon>
        <taxon>Lactobacillales</taxon>
        <taxon>Lactobacillaceae</taxon>
        <taxon>Lactobacillus</taxon>
    </lineage>
</organism>
<dbReference type="Pfam" id="PF08240">
    <property type="entry name" value="ADH_N"/>
    <property type="match status" value="1"/>
</dbReference>
<dbReference type="EMBL" id="ACLN01000004">
    <property type="protein sequence ID" value="EEW52023.1"/>
    <property type="molecule type" value="Genomic_DNA"/>
</dbReference>
<evidence type="ECO:0000313" key="4">
    <source>
        <dbReference type="EMBL" id="EEW52023.1"/>
    </source>
</evidence>
<dbReference type="HOGENOM" id="CLU_026673_11_0_9"/>
<dbReference type="InterPro" id="IPR050129">
    <property type="entry name" value="Zn_alcohol_dh"/>
</dbReference>
<reference evidence="4 5" key="1">
    <citation type="submission" date="2009-09" db="EMBL/GenBank/DDBJ databases">
        <authorList>
            <person name="Qin X."/>
            <person name="Bachman B."/>
            <person name="Battles P."/>
            <person name="Bell A."/>
            <person name="Bess C."/>
            <person name="Bickham C."/>
            <person name="Chaboub L."/>
            <person name="Chen D."/>
            <person name="Coyle M."/>
            <person name="Deiros D.R."/>
            <person name="Dinh H."/>
            <person name="Forbes L."/>
            <person name="Fowler G."/>
            <person name="Francisco L."/>
            <person name="Fu Q."/>
            <person name="Gubbala S."/>
            <person name="Hale W."/>
            <person name="Han Y."/>
            <person name="Hemphill L."/>
            <person name="Highlander S.K."/>
            <person name="Hirani K."/>
            <person name="Hogues M."/>
            <person name="Jackson L."/>
            <person name="Jakkamsetti A."/>
            <person name="Javaid M."/>
            <person name="Jiang H."/>
            <person name="Korchina V."/>
            <person name="Kovar C."/>
            <person name="Lara F."/>
            <person name="Lee S."/>
            <person name="Mata R."/>
            <person name="Mathew T."/>
            <person name="Moen C."/>
            <person name="Morales K."/>
            <person name="Munidasa M."/>
            <person name="Nazareth L."/>
            <person name="Ngo R."/>
            <person name="Nguyen L."/>
            <person name="Okwuonu G."/>
            <person name="Ongeri F."/>
            <person name="Patil S."/>
            <person name="Petrosino J."/>
            <person name="Pham C."/>
            <person name="Pham P."/>
            <person name="Pu L.-L."/>
            <person name="Puazo M."/>
            <person name="Raj R."/>
            <person name="Reid J."/>
            <person name="Rouhana J."/>
            <person name="Saada N."/>
            <person name="Shang Y."/>
            <person name="Simmons D."/>
            <person name="Thornton R."/>
            <person name="Warren J."/>
            <person name="Weissenberger G."/>
            <person name="Zhang J."/>
            <person name="Zhang L."/>
            <person name="Zhou C."/>
            <person name="Zhu D."/>
            <person name="Muzny D."/>
            <person name="Worley K."/>
            <person name="Gibbs R."/>
        </authorList>
    </citation>
    <scope>NUCLEOTIDE SEQUENCE [LARGE SCALE GENOMIC DNA]</scope>
    <source>
        <strain evidence="4 5">DSM 13335</strain>
    </source>
</reference>
<dbReference type="SUPFAM" id="SSF51735">
    <property type="entry name" value="NAD(P)-binding Rossmann-fold domains"/>
    <property type="match status" value="1"/>
</dbReference>
<feature type="domain" description="Alcohol dehydrogenase-like N-terminal" evidence="3">
    <location>
        <begin position="22"/>
        <end position="108"/>
    </location>
</feature>
<dbReference type="Gene3D" id="3.40.50.720">
    <property type="entry name" value="NAD(P)-binding Rossmann-like Domain"/>
    <property type="match status" value="1"/>
</dbReference>
<dbReference type="Pfam" id="PF00107">
    <property type="entry name" value="ADH_zinc_N"/>
    <property type="match status" value="1"/>
</dbReference>
<dbReference type="OrthoDB" id="9770238at2"/>
<name>C8PB74_9LACO</name>
<gene>
    <name evidence="4" type="ORF">HMPREF0520_0344</name>
</gene>
<comment type="caution">
    <text evidence="4">The sequence shown here is derived from an EMBL/GenBank/DDBJ whole genome shotgun (WGS) entry which is preliminary data.</text>
</comment>
<dbReference type="InterPro" id="IPR036291">
    <property type="entry name" value="NAD(P)-bd_dom_sf"/>
</dbReference>
<feature type="domain" description="Alcohol dehydrogenase-like C-terminal" evidence="2">
    <location>
        <begin position="194"/>
        <end position="263"/>
    </location>
</feature>
<keyword evidence="5" id="KW-1185">Reference proteome</keyword>
<dbReference type="Gene3D" id="3.90.180.10">
    <property type="entry name" value="Medium-chain alcohol dehydrogenases, catalytic domain"/>
    <property type="match status" value="1"/>
</dbReference>
<keyword evidence="1" id="KW-0560">Oxidoreductase</keyword>
<evidence type="ECO:0000313" key="5">
    <source>
        <dbReference type="Proteomes" id="UP000004115"/>
    </source>
</evidence>
<accession>C8PB74</accession>
<dbReference type="RefSeq" id="WP_006729351.1">
    <property type="nucleotide sequence ID" value="NZ_AZET01000002.1"/>
</dbReference>
<dbReference type="GO" id="GO:0016491">
    <property type="term" value="F:oxidoreductase activity"/>
    <property type="evidence" value="ECO:0007669"/>
    <property type="project" value="UniProtKB-KW"/>
</dbReference>
<evidence type="ECO:0000256" key="1">
    <source>
        <dbReference type="ARBA" id="ARBA00023002"/>
    </source>
</evidence>
<evidence type="ECO:0000259" key="2">
    <source>
        <dbReference type="Pfam" id="PF00107"/>
    </source>
</evidence>
<dbReference type="PANTHER" id="PTHR43401:SF2">
    <property type="entry name" value="L-THREONINE 3-DEHYDROGENASE"/>
    <property type="match status" value="1"/>
</dbReference>
<dbReference type="SUPFAM" id="SSF50129">
    <property type="entry name" value="GroES-like"/>
    <property type="match status" value="1"/>
</dbReference>
<dbReference type="InterPro" id="IPR013154">
    <property type="entry name" value="ADH-like_N"/>
</dbReference>
<proteinExistence type="predicted"/>
<dbReference type="AlphaFoldDB" id="C8PB74"/>
<protein>
    <submittedName>
        <fullName evidence="4">GroES-like protein</fullName>
    </submittedName>
</protein>